<gene>
    <name evidence="1" type="ORF">K488DRAFT_47055</name>
</gene>
<evidence type="ECO:0000313" key="1">
    <source>
        <dbReference type="EMBL" id="KAI0033783.1"/>
    </source>
</evidence>
<feature type="non-terminal residue" evidence="1">
    <location>
        <position position="1"/>
    </location>
</feature>
<organism evidence="1 2">
    <name type="scientific">Vararia minispora EC-137</name>
    <dbReference type="NCBI Taxonomy" id="1314806"/>
    <lineage>
        <taxon>Eukaryota</taxon>
        <taxon>Fungi</taxon>
        <taxon>Dikarya</taxon>
        <taxon>Basidiomycota</taxon>
        <taxon>Agaricomycotina</taxon>
        <taxon>Agaricomycetes</taxon>
        <taxon>Russulales</taxon>
        <taxon>Lachnocladiaceae</taxon>
        <taxon>Vararia</taxon>
    </lineage>
</organism>
<proteinExistence type="predicted"/>
<accession>A0ACB8QQ47</accession>
<reference evidence="1" key="1">
    <citation type="submission" date="2021-02" db="EMBL/GenBank/DDBJ databases">
        <authorList>
            <consortium name="DOE Joint Genome Institute"/>
            <person name="Ahrendt S."/>
            <person name="Looney B.P."/>
            <person name="Miyauchi S."/>
            <person name="Morin E."/>
            <person name="Drula E."/>
            <person name="Courty P.E."/>
            <person name="Chicoki N."/>
            <person name="Fauchery L."/>
            <person name="Kohler A."/>
            <person name="Kuo A."/>
            <person name="Labutti K."/>
            <person name="Pangilinan J."/>
            <person name="Lipzen A."/>
            <person name="Riley R."/>
            <person name="Andreopoulos W."/>
            <person name="He G."/>
            <person name="Johnson J."/>
            <person name="Barry K.W."/>
            <person name="Grigoriev I.V."/>
            <person name="Nagy L."/>
            <person name="Hibbett D."/>
            <person name="Henrissat B."/>
            <person name="Matheny P.B."/>
            <person name="Labbe J."/>
            <person name="Martin F."/>
        </authorList>
    </citation>
    <scope>NUCLEOTIDE SEQUENCE</scope>
    <source>
        <strain evidence="1">EC-137</strain>
    </source>
</reference>
<reference evidence="1" key="2">
    <citation type="journal article" date="2022" name="New Phytol.">
        <title>Evolutionary transition to the ectomycorrhizal habit in the genomes of a hyperdiverse lineage of mushroom-forming fungi.</title>
        <authorList>
            <person name="Looney B."/>
            <person name="Miyauchi S."/>
            <person name="Morin E."/>
            <person name="Drula E."/>
            <person name="Courty P.E."/>
            <person name="Kohler A."/>
            <person name="Kuo A."/>
            <person name="LaButti K."/>
            <person name="Pangilinan J."/>
            <person name="Lipzen A."/>
            <person name="Riley R."/>
            <person name="Andreopoulos W."/>
            <person name="He G."/>
            <person name="Johnson J."/>
            <person name="Nolan M."/>
            <person name="Tritt A."/>
            <person name="Barry K.W."/>
            <person name="Grigoriev I.V."/>
            <person name="Nagy L.G."/>
            <person name="Hibbett D."/>
            <person name="Henrissat B."/>
            <person name="Matheny P.B."/>
            <person name="Labbe J."/>
            <person name="Martin F.M."/>
        </authorList>
    </citation>
    <scope>NUCLEOTIDE SEQUENCE</scope>
    <source>
        <strain evidence="1">EC-137</strain>
    </source>
</reference>
<dbReference type="EMBL" id="MU273512">
    <property type="protein sequence ID" value="KAI0033783.1"/>
    <property type="molecule type" value="Genomic_DNA"/>
</dbReference>
<keyword evidence="2" id="KW-1185">Reference proteome</keyword>
<evidence type="ECO:0000313" key="2">
    <source>
        <dbReference type="Proteomes" id="UP000814128"/>
    </source>
</evidence>
<sequence>LVEETTSESAALIGRVNDLEIEVSVWKKAVVDSRESQARETPTLNGDIISVPEPRLVLCVIDGTRTMFSTRYLCDGEAGGRHAGEDLIHLIQEKIGNGPEVYSTWIHIYLNKGKLAEDLVSKNQCDVGQLEAFLIGLCGVSSSLALVDVVDKRDADQKMRSYLYTFSALPQTSHVLFAGAQADMLLSTRLFDKCSIRPILTISLPFYVTKKVLGPTRCRPVYPSSLPTTSLLTCFCSTPTLTVLKENPPPCNEFYLMDQDCSKGRCKYSHQYDLTPDQLAILAKNAKQSPCWFANNEQECPYGPRCCWGHTCPHGVKCHYLAKDRCRFKGGTSTLSRVVLPLLSE</sequence>
<protein>
    <submittedName>
        <fullName evidence="1">Uncharacterized protein</fullName>
    </submittedName>
</protein>
<comment type="caution">
    <text evidence="1">The sequence shown here is derived from an EMBL/GenBank/DDBJ whole genome shotgun (WGS) entry which is preliminary data.</text>
</comment>
<name>A0ACB8QQ47_9AGAM</name>
<dbReference type="Proteomes" id="UP000814128">
    <property type="component" value="Unassembled WGS sequence"/>
</dbReference>